<gene>
    <name evidence="1" type="ORF">SHEWBE_0490</name>
</gene>
<accession>A0A330LW25</accession>
<proteinExistence type="predicted"/>
<evidence type="ECO:0000313" key="1">
    <source>
        <dbReference type="EMBL" id="SQH74479.1"/>
    </source>
</evidence>
<name>A0A330LW25_9GAMM</name>
<protein>
    <submittedName>
        <fullName evidence="1">Uncharacterized protein</fullName>
    </submittedName>
</protein>
<dbReference type="AlphaFoldDB" id="A0A330LW25"/>
<sequence>MCSNKGIYCIDNAMLVIVNFVLDLPVDKLTTGDAVSILPVYQTSIYIRGNASVESMHKQKANVLINFQ</sequence>
<dbReference type="Proteomes" id="UP000250123">
    <property type="component" value="Chromosome SHEWBE"/>
</dbReference>
<evidence type="ECO:0000313" key="2">
    <source>
        <dbReference type="Proteomes" id="UP000250123"/>
    </source>
</evidence>
<organism evidence="1 2">
    <name type="scientific">Shewanella benthica</name>
    <dbReference type="NCBI Taxonomy" id="43661"/>
    <lineage>
        <taxon>Bacteria</taxon>
        <taxon>Pseudomonadati</taxon>
        <taxon>Pseudomonadota</taxon>
        <taxon>Gammaproteobacteria</taxon>
        <taxon>Alteromonadales</taxon>
        <taxon>Shewanellaceae</taxon>
        <taxon>Shewanella</taxon>
    </lineage>
</organism>
<dbReference type="EMBL" id="LS483452">
    <property type="protein sequence ID" value="SQH74479.1"/>
    <property type="molecule type" value="Genomic_DNA"/>
</dbReference>
<reference evidence="2" key="1">
    <citation type="submission" date="2018-06" db="EMBL/GenBank/DDBJ databases">
        <authorList>
            <person name="Cea G.-C."/>
            <person name="William W."/>
        </authorList>
    </citation>
    <scope>NUCLEOTIDE SEQUENCE [LARGE SCALE GENOMIC DNA]</scope>
    <source>
        <strain evidence="2">DB21MT-2</strain>
    </source>
</reference>
<dbReference type="KEGG" id="sbk:SHEWBE_0490"/>